<protein>
    <submittedName>
        <fullName evidence="1">Uncharacterized protein</fullName>
    </submittedName>
</protein>
<sequence length="169" mass="19273">MGFDKEDAVAIENVQKLLNDNNLELNLTFIKANYGNLAKYITTLETSRLSLADAINIIAQEQNEIGTDNSSIGKSIKKKLEVVIEKNTRFKTMKHISNILEGKATSRNNTISEELTADDMAHMKFAPMTSVEVKRSFSRYKIILADNRRRFLFDNIKQHLIIQCYETKG</sequence>
<name>A0A2S2PEJ6_SCHGA</name>
<accession>A0A2S2PEJ6</accession>
<organism evidence="1">
    <name type="scientific">Schizaphis graminum</name>
    <name type="common">Green bug aphid</name>
    <dbReference type="NCBI Taxonomy" id="13262"/>
    <lineage>
        <taxon>Eukaryota</taxon>
        <taxon>Metazoa</taxon>
        <taxon>Ecdysozoa</taxon>
        <taxon>Arthropoda</taxon>
        <taxon>Hexapoda</taxon>
        <taxon>Insecta</taxon>
        <taxon>Pterygota</taxon>
        <taxon>Neoptera</taxon>
        <taxon>Paraneoptera</taxon>
        <taxon>Hemiptera</taxon>
        <taxon>Sternorrhyncha</taxon>
        <taxon>Aphidomorpha</taxon>
        <taxon>Aphidoidea</taxon>
        <taxon>Aphididae</taxon>
        <taxon>Aphidini</taxon>
        <taxon>Schizaphis</taxon>
    </lineage>
</organism>
<dbReference type="EMBL" id="GGMR01015254">
    <property type="protein sequence ID" value="MBY27873.1"/>
    <property type="molecule type" value="Transcribed_RNA"/>
</dbReference>
<proteinExistence type="predicted"/>
<reference evidence="1" key="1">
    <citation type="submission" date="2018-04" db="EMBL/GenBank/DDBJ databases">
        <title>Transcriptome of Schizaphis graminum biotype I.</title>
        <authorList>
            <person name="Scully E.D."/>
            <person name="Geib S.M."/>
            <person name="Palmer N.A."/>
            <person name="Koch K."/>
            <person name="Bradshaw J."/>
            <person name="Heng-Moss T."/>
            <person name="Sarath G."/>
        </authorList>
    </citation>
    <scope>NUCLEOTIDE SEQUENCE</scope>
</reference>
<gene>
    <name evidence="1" type="ORF">g.1176</name>
</gene>
<dbReference type="AlphaFoldDB" id="A0A2S2PEJ6"/>
<evidence type="ECO:0000313" key="1">
    <source>
        <dbReference type="EMBL" id="MBY27873.1"/>
    </source>
</evidence>